<name>A0A6I3KSK4_9NOCA</name>
<reference evidence="1 2" key="1">
    <citation type="submission" date="2019-11" db="EMBL/GenBank/DDBJ databases">
        <title>Nocardia sp. nov. CT2-14 isolated from soil.</title>
        <authorList>
            <person name="Kanchanasin P."/>
            <person name="Tanasupawat S."/>
            <person name="Yuki M."/>
            <person name="Kudo T."/>
        </authorList>
    </citation>
    <scope>NUCLEOTIDE SEQUENCE [LARGE SCALE GENOMIC DNA]</scope>
    <source>
        <strain evidence="1 2">CT2-14</strain>
    </source>
</reference>
<dbReference type="Proteomes" id="UP000432464">
    <property type="component" value="Unassembled WGS sequence"/>
</dbReference>
<evidence type="ECO:0000313" key="2">
    <source>
        <dbReference type="Proteomes" id="UP000432464"/>
    </source>
</evidence>
<comment type="caution">
    <text evidence="1">The sequence shown here is derived from an EMBL/GenBank/DDBJ whole genome shotgun (WGS) entry which is preliminary data.</text>
</comment>
<protein>
    <submittedName>
        <fullName evidence="1">Uncharacterized protein</fullName>
    </submittedName>
</protein>
<gene>
    <name evidence="1" type="ORF">GLP40_01285</name>
</gene>
<proteinExistence type="predicted"/>
<dbReference type="RefSeq" id="WP_154785947.1">
    <property type="nucleotide sequence ID" value="NZ_WMBB01000001.1"/>
</dbReference>
<evidence type="ECO:0000313" key="1">
    <source>
        <dbReference type="EMBL" id="MTE11425.1"/>
    </source>
</evidence>
<keyword evidence="2" id="KW-1185">Reference proteome</keyword>
<dbReference type="AlphaFoldDB" id="A0A6I3KSK4"/>
<accession>A0A6I3KSK4</accession>
<dbReference type="EMBL" id="WMBB01000001">
    <property type="protein sequence ID" value="MTE11425.1"/>
    <property type="molecule type" value="Genomic_DNA"/>
</dbReference>
<organism evidence="1 2">
    <name type="scientific">Nocardia aurantiaca</name>
    <dbReference type="NCBI Taxonomy" id="2675850"/>
    <lineage>
        <taxon>Bacteria</taxon>
        <taxon>Bacillati</taxon>
        <taxon>Actinomycetota</taxon>
        <taxon>Actinomycetes</taxon>
        <taxon>Mycobacteriales</taxon>
        <taxon>Nocardiaceae</taxon>
        <taxon>Nocardia</taxon>
    </lineage>
</organism>
<sequence length="227" mass="24417">MTTKTSPRRGADADAASKQPTSLLGELRELAGSAPARAGAACWDYLRVAAEADDRDLLAALFAQGTAPQLDGDYEGLIASKLFGIPEAALLNPVVAVEPGWVGKSFDATTATGYNRLNRIAYLALRAAVPRYSGWVRTGAVYQGFRFSYRVERAALAPFVQVAAVTYTDPALGNPSSKIVPIERVRDELVELVPGVYLGRALMSSRTGEIRVIGYFGLRAPLREVNR</sequence>